<dbReference type="EMBL" id="BART01002830">
    <property type="protein sequence ID" value="GAG68596.1"/>
    <property type="molecule type" value="Genomic_DNA"/>
</dbReference>
<feature type="non-terminal residue" evidence="1">
    <location>
        <position position="93"/>
    </location>
</feature>
<comment type="caution">
    <text evidence="1">The sequence shown here is derived from an EMBL/GenBank/DDBJ whole genome shotgun (WGS) entry which is preliminary data.</text>
</comment>
<proteinExistence type="predicted"/>
<accession>X1B9E8</accession>
<dbReference type="AlphaFoldDB" id="X1B9E8"/>
<evidence type="ECO:0000313" key="1">
    <source>
        <dbReference type="EMBL" id="GAG68596.1"/>
    </source>
</evidence>
<reference evidence="1" key="1">
    <citation type="journal article" date="2014" name="Front. Microbiol.">
        <title>High frequency of phylogenetically diverse reductive dehalogenase-homologous genes in deep subseafloor sedimentary metagenomes.</title>
        <authorList>
            <person name="Kawai M."/>
            <person name="Futagami T."/>
            <person name="Toyoda A."/>
            <person name="Takaki Y."/>
            <person name="Nishi S."/>
            <person name="Hori S."/>
            <person name="Arai W."/>
            <person name="Tsubouchi T."/>
            <person name="Morono Y."/>
            <person name="Uchiyama I."/>
            <person name="Ito T."/>
            <person name="Fujiyama A."/>
            <person name="Inagaki F."/>
            <person name="Takami H."/>
        </authorList>
    </citation>
    <scope>NUCLEOTIDE SEQUENCE</scope>
    <source>
        <strain evidence="1">Expedition CK06-06</strain>
    </source>
</reference>
<name>X1B9E8_9ZZZZ</name>
<sequence length="93" mass="10242">MPSNAPDLNFGPSERYLPGKKLLEGDVLKINILDFESEEVDTDFGSKLEFHINVLSSSTDVVSPGKYTWRTVARAARKVHAYLSGEVSEDAAN</sequence>
<protein>
    <submittedName>
        <fullName evidence="1">Uncharacterized protein</fullName>
    </submittedName>
</protein>
<organism evidence="1">
    <name type="scientific">marine sediment metagenome</name>
    <dbReference type="NCBI Taxonomy" id="412755"/>
    <lineage>
        <taxon>unclassified sequences</taxon>
        <taxon>metagenomes</taxon>
        <taxon>ecological metagenomes</taxon>
    </lineage>
</organism>
<gene>
    <name evidence="1" type="ORF">S01H4_08299</name>
</gene>